<keyword evidence="2" id="KW-1185">Reference proteome</keyword>
<protein>
    <submittedName>
        <fullName evidence="1">Uncharacterized protein</fullName>
    </submittedName>
</protein>
<sequence>MIAKTHEYNIFVIRFTKFMKNIFLILVLCLLSCQDNDSESSQLTNEKAINELVSKADIDALKYTDFVADAQVEKAVSGWAKYRELSSIILDVKSGNLSFFKSNKEIVATLNNELKSTVPEVVSSPLILARIVAVETKMYKLEGVINLSSPTKESILETVKELLVAYSNLNLQMNKQLERESQRIQKPY</sequence>
<organism evidence="1 2">
    <name type="scientific">Bizionia echini</name>
    <dbReference type="NCBI Taxonomy" id="649333"/>
    <lineage>
        <taxon>Bacteria</taxon>
        <taxon>Pseudomonadati</taxon>
        <taxon>Bacteroidota</taxon>
        <taxon>Flavobacteriia</taxon>
        <taxon>Flavobacteriales</taxon>
        <taxon>Flavobacteriaceae</taxon>
        <taxon>Bizionia</taxon>
    </lineage>
</organism>
<gene>
    <name evidence="1" type="ORF">SAMN04487989_101870</name>
</gene>
<dbReference type="Proteomes" id="UP000198705">
    <property type="component" value="Unassembled WGS sequence"/>
</dbReference>
<proteinExistence type="predicted"/>
<evidence type="ECO:0000313" key="2">
    <source>
        <dbReference type="Proteomes" id="UP000198705"/>
    </source>
</evidence>
<name>A0A1I4ZJF8_9FLAO</name>
<dbReference type="EMBL" id="FOVN01000001">
    <property type="protein sequence ID" value="SFN50416.1"/>
    <property type="molecule type" value="Genomic_DNA"/>
</dbReference>
<dbReference type="STRING" id="649333.SAMN04487989_101870"/>
<dbReference type="AlphaFoldDB" id="A0A1I4ZJF8"/>
<accession>A0A1I4ZJF8</accession>
<reference evidence="2" key="1">
    <citation type="submission" date="2016-10" db="EMBL/GenBank/DDBJ databases">
        <authorList>
            <person name="Varghese N."/>
            <person name="Submissions S."/>
        </authorList>
    </citation>
    <scope>NUCLEOTIDE SEQUENCE [LARGE SCALE GENOMIC DNA]</scope>
    <source>
        <strain evidence="2">DSM 23925</strain>
    </source>
</reference>
<evidence type="ECO:0000313" key="1">
    <source>
        <dbReference type="EMBL" id="SFN50416.1"/>
    </source>
</evidence>